<name>A0A1B7NL50_9EURO</name>
<protein>
    <submittedName>
        <fullName evidence="1">Uncharacterized protein</fullName>
    </submittedName>
</protein>
<evidence type="ECO:0000313" key="1">
    <source>
        <dbReference type="EMBL" id="OAX77426.1"/>
    </source>
</evidence>
<keyword evidence="2" id="KW-1185">Reference proteome</keyword>
<accession>A0A1B7NL50</accession>
<dbReference type="AlphaFoldDB" id="A0A1B7NL50"/>
<proteinExistence type="predicted"/>
<evidence type="ECO:0000313" key="2">
    <source>
        <dbReference type="Proteomes" id="UP000091918"/>
    </source>
</evidence>
<dbReference type="Proteomes" id="UP000091918">
    <property type="component" value="Unassembled WGS sequence"/>
</dbReference>
<organism evidence="1 2">
    <name type="scientific">Emergomyces africanus</name>
    <dbReference type="NCBI Taxonomy" id="1955775"/>
    <lineage>
        <taxon>Eukaryota</taxon>
        <taxon>Fungi</taxon>
        <taxon>Dikarya</taxon>
        <taxon>Ascomycota</taxon>
        <taxon>Pezizomycotina</taxon>
        <taxon>Eurotiomycetes</taxon>
        <taxon>Eurotiomycetidae</taxon>
        <taxon>Onygenales</taxon>
        <taxon>Ajellomycetaceae</taxon>
        <taxon>Emergomyces</taxon>
    </lineage>
</organism>
<comment type="caution">
    <text evidence="1">The sequence shown here is derived from an EMBL/GenBank/DDBJ whole genome shotgun (WGS) entry which is preliminary data.</text>
</comment>
<gene>
    <name evidence="1" type="ORF">ACJ72_08274</name>
</gene>
<dbReference type="EMBL" id="LGUA01002552">
    <property type="protein sequence ID" value="OAX77426.1"/>
    <property type="molecule type" value="Genomic_DNA"/>
</dbReference>
<reference evidence="1 2" key="1">
    <citation type="submission" date="2015-07" db="EMBL/GenBank/DDBJ databases">
        <title>Emmonsia species relationships and genome sequence.</title>
        <authorList>
            <person name="Cuomo C.A."/>
            <person name="Schwartz I.S."/>
            <person name="Kenyon C."/>
            <person name="de Hoog G.S."/>
            <person name="Govender N.P."/>
            <person name="Botha A."/>
            <person name="Moreno L."/>
            <person name="de Vries M."/>
            <person name="Munoz J.F."/>
            <person name="Stielow J.B."/>
        </authorList>
    </citation>
    <scope>NUCLEOTIDE SEQUENCE [LARGE SCALE GENOMIC DNA]</scope>
    <source>
        <strain evidence="1 2">CBS 136260</strain>
    </source>
</reference>
<feature type="non-terminal residue" evidence="1">
    <location>
        <position position="1"/>
    </location>
</feature>
<sequence>PEAEKIVYDFHRIVDWTVADHAVEACQGCEVVD</sequence>